<evidence type="ECO:0000256" key="1">
    <source>
        <dbReference type="ARBA" id="ARBA00023098"/>
    </source>
</evidence>
<accession>A0A482TZV2</accession>
<dbReference type="OrthoDB" id="5290098at2"/>
<dbReference type="Gene3D" id="3.40.1090.10">
    <property type="entry name" value="Cytosolic phospholipase A2 catalytic domain"/>
    <property type="match status" value="1"/>
</dbReference>
<comment type="caution">
    <text evidence="4">The sequence shown here is derived from an EMBL/GenBank/DDBJ whole genome shotgun (WGS) entry which is preliminary data.</text>
</comment>
<evidence type="ECO:0000256" key="2">
    <source>
        <dbReference type="PROSITE-ProRule" id="PRU01161"/>
    </source>
</evidence>
<dbReference type="Pfam" id="PF01734">
    <property type="entry name" value="Patatin"/>
    <property type="match status" value="1"/>
</dbReference>
<name>A0A482TZV2_9PSED</name>
<dbReference type="SUPFAM" id="SSF52151">
    <property type="entry name" value="FabD/lysophospholipase-like"/>
    <property type="match status" value="1"/>
</dbReference>
<dbReference type="EMBL" id="RWYU02000010">
    <property type="protein sequence ID" value="RYJ59976.1"/>
    <property type="molecule type" value="Genomic_DNA"/>
</dbReference>
<reference evidence="4 5" key="1">
    <citation type="submission" date="2019-01" db="EMBL/GenBank/DDBJ databases">
        <title>High-quality draft genome of. Pseudomonas songnenensis str. L103, a full-fledged denitrifier isolated from 100 meters deep aquifer in a heavily nitrogen fertilized agricultural area.</title>
        <authorList>
            <person name="Liu M."/>
            <person name="Liu B."/>
        </authorList>
    </citation>
    <scope>NUCLEOTIDE SEQUENCE [LARGE SCALE GENOMIC DNA]</scope>
    <source>
        <strain evidence="4 5">L103</strain>
    </source>
</reference>
<protein>
    <recommendedName>
        <fullName evidence="3">PNPLA domain-containing protein</fullName>
    </recommendedName>
</protein>
<evidence type="ECO:0000313" key="4">
    <source>
        <dbReference type="EMBL" id="RYJ59976.1"/>
    </source>
</evidence>
<proteinExistence type="predicted"/>
<comment type="caution">
    <text evidence="2">Lacks conserved residue(s) required for the propagation of feature annotation.</text>
</comment>
<evidence type="ECO:0000259" key="3">
    <source>
        <dbReference type="PROSITE" id="PS51635"/>
    </source>
</evidence>
<feature type="short sequence motif" description="DGA/G" evidence="2">
    <location>
        <begin position="36"/>
        <end position="38"/>
    </location>
</feature>
<dbReference type="InterPro" id="IPR016035">
    <property type="entry name" value="Acyl_Trfase/lysoPLipase"/>
</dbReference>
<dbReference type="AlphaFoldDB" id="A0A482TZV2"/>
<dbReference type="PROSITE" id="PS51635">
    <property type="entry name" value="PNPLA"/>
    <property type="match status" value="1"/>
</dbReference>
<dbReference type="InterPro" id="IPR002641">
    <property type="entry name" value="PNPLA_dom"/>
</dbReference>
<evidence type="ECO:0000313" key="5">
    <source>
        <dbReference type="Proteomes" id="UP000282800"/>
    </source>
</evidence>
<keyword evidence="1" id="KW-0443">Lipid metabolism</keyword>
<dbReference type="GO" id="GO:0006629">
    <property type="term" value="P:lipid metabolic process"/>
    <property type="evidence" value="ECO:0007669"/>
    <property type="project" value="UniProtKB-KW"/>
</dbReference>
<gene>
    <name evidence="4" type="ORF">EJA06_021095</name>
</gene>
<sequence length="131" mass="13720">MFDRHSGVELADAVAASCAVPGIWPPVNIGGRQYMDGGIRSSSNADLVERSSGVIIVSPLGANRGIPGRTLAKQIAILEQYGTRVQLIGPDSASAAAMGKNPLNPARRAIAAQAGREQGHLIATASEQYWR</sequence>
<organism evidence="4 5">
    <name type="scientific">Pseudomonas songnenensis</name>
    <dbReference type="NCBI Taxonomy" id="1176259"/>
    <lineage>
        <taxon>Bacteria</taxon>
        <taxon>Pseudomonadati</taxon>
        <taxon>Pseudomonadota</taxon>
        <taxon>Gammaproteobacteria</taxon>
        <taxon>Pseudomonadales</taxon>
        <taxon>Pseudomonadaceae</taxon>
        <taxon>Pseudomonas</taxon>
    </lineage>
</organism>
<dbReference type="Proteomes" id="UP000282800">
    <property type="component" value="Unassembled WGS sequence"/>
</dbReference>
<feature type="domain" description="PNPLA" evidence="3">
    <location>
        <begin position="1"/>
        <end position="50"/>
    </location>
</feature>